<dbReference type="SUPFAM" id="SSF49695">
    <property type="entry name" value="gamma-Crystallin-like"/>
    <property type="match status" value="4"/>
</dbReference>
<dbReference type="InterPro" id="IPR011024">
    <property type="entry name" value="G_crystallin-like"/>
</dbReference>
<sequence>QFSQLVVGCSIPFTLTDNQMPAGESTYYILYIGNPATGGIEVGKFVGKTNAINISPELYDILKDNTDEEFYVVKEVLYNDDTLRSSAVRMPGQHFTVTETSFLFSEAGFNGDCVTVSKDQSVNLNQTGYDFDNKLSSMLVQGNVWVVLYPQANYGGYSQAFFTDEDSYAHIRDFDEMIIGSKTVSSIKVREKWHGVYTFDGPDFSGSFDLYNDEQFARDSGGHQANDWMGYQRGDVYFKKDDSISSVKVVGPYAAALYENYNWSGAYALVKENYGGPNLNSNIDNKASSISVFHGEGVWLFDIQTYRGNYKRFLPVDANTPYNCRHSSNECGFPGDTLSSVLVIGDYGVTLYEHPDYNGRVQAVKTFDQYSGSSGDVGDNLMSSFRVFPKGVYLGQELNFTPGRSIIVKDPGEYRYIESIQILGNNIQDNSLSSIFIVGDYKVTLYTDPVFQGNTLEMYGWLGDFRSHPIGNDTISSLKIEEL</sequence>
<comment type="caution">
    <text evidence="1">The sequence shown here is derived from an EMBL/GenBank/DDBJ whole genome shotgun (WGS) entry which is preliminary data.</text>
</comment>
<accession>A0A6N9Q893</accession>
<reference evidence="1 2" key="1">
    <citation type="submission" date="2019-01" db="EMBL/GenBank/DDBJ databases">
        <title>Chengkuizengella sp. nov., isolated from deep-sea sediment of East Pacific Ocean.</title>
        <authorList>
            <person name="Yang J."/>
            <person name="Lai Q."/>
            <person name="Shao Z."/>
        </authorList>
    </citation>
    <scope>NUCLEOTIDE SEQUENCE [LARGE SCALE GENOMIC DNA]</scope>
    <source>
        <strain evidence="1 2">YPA3-1-1</strain>
    </source>
</reference>
<evidence type="ECO:0008006" key="3">
    <source>
        <dbReference type="Google" id="ProtNLM"/>
    </source>
</evidence>
<dbReference type="Gene3D" id="2.60.20.10">
    <property type="entry name" value="Crystallins"/>
    <property type="match status" value="4"/>
</dbReference>
<dbReference type="RefSeq" id="WP_160647777.1">
    <property type="nucleotide sequence ID" value="NZ_SIJB01000047.1"/>
</dbReference>
<name>A0A6N9Q893_9BACL</name>
<gene>
    <name evidence="1" type="ORF">ERL59_18625</name>
</gene>
<protein>
    <recommendedName>
        <fullName evidence="3">Beta/gamma crystallin 'Greek key' domain-containing protein</fullName>
    </recommendedName>
</protein>
<feature type="non-terminal residue" evidence="1">
    <location>
        <position position="1"/>
    </location>
</feature>
<dbReference type="OrthoDB" id="2466620at2"/>
<evidence type="ECO:0000313" key="2">
    <source>
        <dbReference type="Proteomes" id="UP000448943"/>
    </source>
</evidence>
<proteinExistence type="predicted"/>
<dbReference type="AlphaFoldDB" id="A0A6N9Q893"/>
<dbReference type="Proteomes" id="UP000448943">
    <property type="component" value="Unassembled WGS sequence"/>
</dbReference>
<keyword evidence="2" id="KW-1185">Reference proteome</keyword>
<dbReference type="Pfam" id="PF03995">
    <property type="entry name" value="Inhibitor_I36"/>
    <property type="match status" value="1"/>
</dbReference>
<evidence type="ECO:0000313" key="1">
    <source>
        <dbReference type="EMBL" id="NBI30970.1"/>
    </source>
</evidence>
<dbReference type="EMBL" id="SIJB01000047">
    <property type="protein sequence ID" value="NBI30970.1"/>
    <property type="molecule type" value="Genomic_DNA"/>
</dbReference>
<organism evidence="1 2">
    <name type="scientific">Chengkuizengella marina</name>
    <dbReference type="NCBI Taxonomy" id="2507566"/>
    <lineage>
        <taxon>Bacteria</taxon>
        <taxon>Bacillati</taxon>
        <taxon>Bacillota</taxon>
        <taxon>Bacilli</taxon>
        <taxon>Bacillales</taxon>
        <taxon>Paenibacillaceae</taxon>
        <taxon>Chengkuizengella</taxon>
    </lineage>
</organism>